<dbReference type="AlphaFoldDB" id="A0A640S6L5"/>
<dbReference type="InterPro" id="IPR031148">
    <property type="entry name" value="Plexin"/>
</dbReference>
<dbReference type="InterPro" id="IPR013783">
    <property type="entry name" value="Ig-like_fold"/>
</dbReference>
<dbReference type="SUPFAM" id="SSF81296">
    <property type="entry name" value="E set domains"/>
    <property type="match status" value="2"/>
</dbReference>
<dbReference type="GO" id="GO:0005975">
    <property type="term" value="P:carbohydrate metabolic process"/>
    <property type="evidence" value="ECO:0007669"/>
    <property type="project" value="UniProtKB-ARBA"/>
</dbReference>
<name>A0A640S6L5_9ACTN</name>
<evidence type="ECO:0000313" key="3">
    <source>
        <dbReference type="Proteomes" id="UP000435837"/>
    </source>
</evidence>
<dbReference type="EMBL" id="BLIN01000003">
    <property type="protein sequence ID" value="GFE06262.1"/>
    <property type="molecule type" value="Genomic_DNA"/>
</dbReference>
<accession>A0A640S6L5</accession>
<dbReference type="RefSeq" id="WP_308686564.1">
    <property type="nucleotide sequence ID" value="NZ_BAAATH010000002.1"/>
</dbReference>
<evidence type="ECO:0000313" key="2">
    <source>
        <dbReference type="EMBL" id="GFE06262.1"/>
    </source>
</evidence>
<sequence>MPFYYLPPPVVLAVSPSSGPVAGGATVTLTGRGLDTATSVAFGATNVTPTVVSDSELTVVSPAHAAGVVSLAVTAQGGTDTTSDPFRFVGPPTATGFSPLTGLPAGGTLVGITGTDLSTTTGVTFGGVPATFAVLSATQVAAIAPAHSLGAVSITVTTTGGSATAPGVFLHLLG</sequence>
<dbReference type="CDD" id="cd00102">
    <property type="entry name" value="IPT"/>
    <property type="match status" value="1"/>
</dbReference>
<organism evidence="2 3">
    <name type="scientific">Streptomyces caniferus</name>
    <dbReference type="NCBI Taxonomy" id="285557"/>
    <lineage>
        <taxon>Bacteria</taxon>
        <taxon>Bacillati</taxon>
        <taxon>Actinomycetota</taxon>
        <taxon>Actinomycetes</taxon>
        <taxon>Kitasatosporales</taxon>
        <taxon>Streptomycetaceae</taxon>
        <taxon>Streptomyces</taxon>
    </lineage>
</organism>
<comment type="caution">
    <text evidence="2">The sequence shown here is derived from an EMBL/GenBank/DDBJ whole genome shotgun (WGS) entry which is preliminary data.</text>
</comment>
<protein>
    <recommendedName>
        <fullName evidence="1">IPT/TIG domain-containing protein</fullName>
    </recommendedName>
</protein>
<dbReference type="Pfam" id="PF01833">
    <property type="entry name" value="TIG"/>
    <property type="match status" value="2"/>
</dbReference>
<dbReference type="GO" id="GO:0017154">
    <property type="term" value="F:semaphorin receptor activity"/>
    <property type="evidence" value="ECO:0007669"/>
    <property type="project" value="InterPro"/>
</dbReference>
<dbReference type="Gene3D" id="2.60.40.10">
    <property type="entry name" value="Immunoglobulins"/>
    <property type="match status" value="2"/>
</dbReference>
<dbReference type="PANTHER" id="PTHR22625:SF70">
    <property type="entry name" value="PLEXIN A, ISOFORM A"/>
    <property type="match status" value="1"/>
</dbReference>
<feature type="domain" description="IPT/TIG" evidence="1">
    <location>
        <begin position="91"/>
        <end position="173"/>
    </location>
</feature>
<dbReference type="SMART" id="SM00429">
    <property type="entry name" value="IPT"/>
    <property type="match status" value="2"/>
</dbReference>
<reference evidence="2 3" key="1">
    <citation type="submission" date="2019-12" db="EMBL/GenBank/DDBJ databases">
        <title>Whole genome shotgun sequence of Streptomyces caniferus NBRC 15389.</title>
        <authorList>
            <person name="Ichikawa N."/>
            <person name="Kimura A."/>
            <person name="Kitahashi Y."/>
            <person name="Komaki H."/>
            <person name="Tamura T."/>
        </authorList>
    </citation>
    <scope>NUCLEOTIDE SEQUENCE [LARGE SCALE GENOMIC DNA]</scope>
    <source>
        <strain evidence="2 3">NBRC 15389</strain>
    </source>
</reference>
<dbReference type="Proteomes" id="UP000435837">
    <property type="component" value="Unassembled WGS sequence"/>
</dbReference>
<proteinExistence type="predicted"/>
<dbReference type="InterPro" id="IPR014756">
    <property type="entry name" value="Ig_E-set"/>
</dbReference>
<evidence type="ECO:0000259" key="1">
    <source>
        <dbReference type="SMART" id="SM00429"/>
    </source>
</evidence>
<dbReference type="InterPro" id="IPR002909">
    <property type="entry name" value="IPT_dom"/>
</dbReference>
<feature type="domain" description="IPT/TIG" evidence="1">
    <location>
        <begin position="8"/>
        <end position="89"/>
    </location>
</feature>
<gene>
    <name evidence="2" type="ORF">Scani_25300</name>
</gene>
<dbReference type="PANTHER" id="PTHR22625">
    <property type="entry name" value="PLEXIN"/>
    <property type="match status" value="1"/>
</dbReference>